<protein>
    <submittedName>
        <fullName evidence="2">Uncharacterized protein</fullName>
    </submittedName>
</protein>
<keyword evidence="1" id="KW-0175">Coiled coil</keyword>
<evidence type="ECO:0000256" key="1">
    <source>
        <dbReference type="SAM" id="Coils"/>
    </source>
</evidence>
<reference evidence="2" key="1">
    <citation type="journal article" date="2019" name="Sci. Rep.">
        <title>Draft genome of Tanacetum cinerariifolium, the natural source of mosquito coil.</title>
        <authorList>
            <person name="Yamashiro T."/>
            <person name="Shiraishi A."/>
            <person name="Satake H."/>
            <person name="Nakayama K."/>
        </authorList>
    </citation>
    <scope>NUCLEOTIDE SEQUENCE</scope>
</reference>
<feature type="coiled-coil region" evidence="1">
    <location>
        <begin position="30"/>
        <end position="57"/>
    </location>
</feature>
<dbReference type="AlphaFoldDB" id="A0A699S968"/>
<accession>A0A699S968</accession>
<feature type="non-terminal residue" evidence="2">
    <location>
        <position position="1"/>
    </location>
</feature>
<evidence type="ECO:0000313" key="2">
    <source>
        <dbReference type="EMBL" id="GFC93850.1"/>
    </source>
</evidence>
<proteinExistence type="predicted"/>
<organism evidence="2">
    <name type="scientific">Tanacetum cinerariifolium</name>
    <name type="common">Dalmatian daisy</name>
    <name type="synonym">Chrysanthemum cinerariifolium</name>
    <dbReference type="NCBI Taxonomy" id="118510"/>
    <lineage>
        <taxon>Eukaryota</taxon>
        <taxon>Viridiplantae</taxon>
        <taxon>Streptophyta</taxon>
        <taxon>Embryophyta</taxon>
        <taxon>Tracheophyta</taxon>
        <taxon>Spermatophyta</taxon>
        <taxon>Magnoliopsida</taxon>
        <taxon>eudicotyledons</taxon>
        <taxon>Gunneridae</taxon>
        <taxon>Pentapetalae</taxon>
        <taxon>asterids</taxon>
        <taxon>campanulids</taxon>
        <taxon>Asterales</taxon>
        <taxon>Asteraceae</taxon>
        <taxon>Asteroideae</taxon>
        <taxon>Anthemideae</taxon>
        <taxon>Anthemidinae</taxon>
        <taxon>Tanacetum</taxon>
    </lineage>
</organism>
<sequence>ETHYVSLGEMYLQDQITAIKPQLEGHIKINKDLSRANESLKAELAKCKLEMQSLERNKVKHDLD</sequence>
<dbReference type="EMBL" id="BKCJ011145673">
    <property type="protein sequence ID" value="GFC93850.1"/>
    <property type="molecule type" value="Genomic_DNA"/>
</dbReference>
<gene>
    <name evidence="2" type="ORF">Tci_865820</name>
</gene>
<name>A0A699S968_TANCI</name>
<comment type="caution">
    <text evidence="2">The sequence shown here is derived from an EMBL/GenBank/DDBJ whole genome shotgun (WGS) entry which is preliminary data.</text>
</comment>